<dbReference type="GO" id="GO:0006002">
    <property type="term" value="P:fructose 6-phosphate metabolic process"/>
    <property type="evidence" value="ECO:0007669"/>
    <property type="project" value="TreeGrafter"/>
</dbReference>
<reference evidence="3 4" key="1">
    <citation type="submission" date="2014-08" db="EMBL/GenBank/DDBJ databases">
        <title>Comparative genomics of the Paenibacillus odorifer group.</title>
        <authorList>
            <person name="den Bakker H.C."/>
            <person name="Tsai Y.-C."/>
            <person name="Martin N."/>
            <person name="Korlach J."/>
            <person name="Wiedmann M."/>
        </authorList>
    </citation>
    <scope>NUCLEOTIDE SEQUENCE [LARGE SCALE GENOMIC DNA]</scope>
    <source>
        <strain evidence="3 4">DSM 15220</strain>
    </source>
</reference>
<dbReference type="EMBL" id="CP009287">
    <property type="protein sequence ID" value="AIQ67344.1"/>
    <property type="molecule type" value="Genomic_DNA"/>
</dbReference>
<dbReference type="GO" id="GO:0006487">
    <property type="term" value="P:protein N-linked glycosylation"/>
    <property type="evidence" value="ECO:0007669"/>
    <property type="project" value="TreeGrafter"/>
</dbReference>
<comment type="function">
    <text evidence="1">Catalyzes the conversion of a range of fructosamine 6-phosphates to glucose 6-phosphate and a free amino acid.</text>
</comment>
<dbReference type="CDD" id="cd05710">
    <property type="entry name" value="SIS_1"/>
    <property type="match status" value="1"/>
</dbReference>
<evidence type="ECO:0000259" key="2">
    <source>
        <dbReference type="PROSITE" id="PS51464"/>
    </source>
</evidence>
<comment type="subunit">
    <text evidence="1">Homooctamer.</text>
</comment>
<dbReference type="InterPro" id="IPR001347">
    <property type="entry name" value="SIS_dom"/>
</dbReference>
<dbReference type="Gene3D" id="1.10.10.2240">
    <property type="match status" value="1"/>
</dbReference>
<dbReference type="InterPro" id="IPR035490">
    <property type="entry name" value="GlmS/FrlB_SIS"/>
</dbReference>
<dbReference type="STRING" id="189425.PGRAT_06580"/>
<evidence type="ECO:0000313" key="3">
    <source>
        <dbReference type="EMBL" id="AIQ67344.1"/>
    </source>
</evidence>
<dbReference type="GO" id="GO:0006047">
    <property type="term" value="P:UDP-N-acetylglucosamine metabolic process"/>
    <property type="evidence" value="ECO:0007669"/>
    <property type="project" value="TreeGrafter"/>
</dbReference>
<dbReference type="HOGENOM" id="CLU_012520_3_0_9"/>
<dbReference type="Gene3D" id="3.40.50.10490">
    <property type="entry name" value="Glucose-6-phosphate isomerase like protein, domain 1"/>
    <property type="match status" value="1"/>
</dbReference>
<dbReference type="Pfam" id="PF01380">
    <property type="entry name" value="SIS"/>
    <property type="match status" value="1"/>
</dbReference>
<proteinExistence type="predicted"/>
<evidence type="ECO:0000256" key="1">
    <source>
        <dbReference type="PIRNR" id="PIRNR009290"/>
    </source>
</evidence>
<keyword evidence="1" id="KW-0119">Carbohydrate metabolism</keyword>
<dbReference type="SUPFAM" id="SSF53697">
    <property type="entry name" value="SIS domain"/>
    <property type="match status" value="1"/>
</dbReference>
<feature type="domain" description="SIS" evidence="2">
    <location>
        <begin position="12"/>
        <end position="152"/>
    </location>
</feature>
<dbReference type="InterPro" id="IPR046348">
    <property type="entry name" value="SIS_dom_sf"/>
</dbReference>
<dbReference type="KEGG" id="pgm:PGRAT_06580"/>
<gene>
    <name evidence="3" type="ORF">PGRAT_06580</name>
</gene>
<dbReference type="InterPro" id="IPR024713">
    <property type="entry name" value="Fructosamine_deglycase_FrlB"/>
</dbReference>
<dbReference type="EC" id="3.5.-.-" evidence="1"/>
<sequence>MNQEHVQQLEAAIQAVAQRKVTNFYFVACGGSLANVTPAQYILDREIEIPSAAYSSNEFIHRSPKALGPSSVVITCSHSGNTPETVAATTFAREKGALTICLTNLVDSPLWEAAEFKLHYNYAPYGEALRGEETSMAILYRLVFGILQTLYPNEKYANAISSIENGLHGVYERNKALTLEAAKAFGRNYKREKLIYTMASGINYSVAYSFAICLLQEMQWIHSSAIHAGEYFHGPFEITDFDVPFIVIKGLGETRPLDDRAYDFCVKYSDKTILIDAETFDLEGISPDVRPYFTNLVAGVVLRQYAQHLSEETGHALSVRRYMWKMEY</sequence>
<dbReference type="GO" id="GO:0004360">
    <property type="term" value="F:glutamine-fructose-6-phosphate transaminase (isomerizing) activity"/>
    <property type="evidence" value="ECO:0007669"/>
    <property type="project" value="TreeGrafter"/>
</dbReference>
<dbReference type="PIRSF" id="PIRSF009290">
    <property type="entry name" value="FrlB"/>
    <property type="match status" value="1"/>
</dbReference>
<dbReference type="Proteomes" id="UP000029500">
    <property type="component" value="Chromosome"/>
</dbReference>
<organism evidence="3 4">
    <name type="scientific">Paenibacillus graminis</name>
    <dbReference type="NCBI Taxonomy" id="189425"/>
    <lineage>
        <taxon>Bacteria</taxon>
        <taxon>Bacillati</taxon>
        <taxon>Bacillota</taxon>
        <taxon>Bacilli</taxon>
        <taxon>Bacillales</taxon>
        <taxon>Paenibacillaceae</taxon>
        <taxon>Paenibacillus</taxon>
    </lineage>
</organism>
<name>A0A089NEC4_9BACL</name>
<dbReference type="InterPro" id="IPR035488">
    <property type="entry name" value="FrlB_SIS"/>
</dbReference>
<dbReference type="GO" id="GO:0097367">
    <property type="term" value="F:carbohydrate derivative binding"/>
    <property type="evidence" value="ECO:0007669"/>
    <property type="project" value="InterPro"/>
</dbReference>
<dbReference type="PROSITE" id="PS51464">
    <property type="entry name" value="SIS"/>
    <property type="match status" value="1"/>
</dbReference>
<dbReference type="PANTHER" id="PTHR10937:SF14">
    <property type="entry name" value="FRUCTOSELYSINE 6-PHOSPHATE DEGLYCASE"/>
    <property type="match status" value="1"/>
</dbReference>
<dbReference type="AlphaFoldDB" id="A0A089NEC4"/>
<keyword evidence="4" id="KW-1185">Reference proteome</keyword>
<dbReference type="PANTHER" id="PTHR10937">
    <property type="entry name" value="GLUCOSAMINE--FRUCTOSE-6-PHOSPHATE AMINOTRANSFERASE, ISOMERIZING"/>
    <property type="match status" value="1"/>
</dbReference>
<keyword evidence="1" id="KW-0378">Hydrolase</keyword>
<dbReference type="GO" id="GO:0016787">
    <property type="term" value="F:hydrolase activity"/>
    <property type="evidence" value="ECO:0007669"/>
    <property type="project" value="UniProtKB-KW"/>
</dbReference>
<dbReference type="eggNOG" id="COG2222">
    <property type="taxonomic scope" value="Bacteria"/>
</dbReference>
<evidence type="ECO:0000313" key="4">
    <source>
        <dbReference type="Proteomes" id="UP000029500"/>
    </source>
</evidence>
<accession>A0A089NEC4</accession>
<dbReference type="OrthoDB" id="9782098at2"/>
<dbReference type="CDD" id="cd05009">
    <property type="entry name" value="SIS_GlmS_GlmD_2"/>
    <property type="match status" value="1"/>
</dbReference>
<protein>
    <recommendedName>
        <fullName evidence="1">Fructosamine deglycase</fullName>
        <ecNumber evidence="1">3.5.-.-</ecNumber>
    </recommendedName>
</protein>
<dbReference type="Gene3D" id="3.40.50.12570">
    <property type="match status" value="1"/>
</dbReference>
<dbReference type="RefSeq" id="WP_025708970.1">
    <property type="nucleotide sequence ID" value="NZ_CP009287.1"/>
</dbReference>